<dbReference type="GO" id="GO:0046872">
    <property type="term" value="F:metal ion binding"/>
    <property type="evidence" value="ECO:0007669"/>
    <property type="project" value="UniProtKB-KW"/>
</dbReference>
<evidence type="ECO:0000256" key="1">
    <source>
        <dbReference type="ARBA" id="ARBA00006153"/>
    </source>
</evidence>
<comment type="similarity">
    <text evidence="1">Belongs to the peptidase M20 family.</text>
</comment>
<comment type="caution">
    <text evidence="5">The sequence shown here is derived from an EMBL/GenBank/DDBJ whole genome shotgun (WGS) entry which is preliminary data.</text>
</comment>
<dbReference type="EC" id="3.5.1.87" evidence="5"/>
<dbReference type="Gene3D" id="3.40.630.10">
    <property type="entry name" value="Zn peptidases"/>
    <property type="match status" value="1"/>
</dbReference>
<evidence type="ECO:0000313" key="6">
    <source>
        <dbReference type="Proteomes" id="UP000675121"/>
    </source>
</evidence>
<dbReference type="NCBIfam" id="TIGR01879">
    <property type="entry name" value="hydantase"/>
    <property type="match status" value="1"/>
</dbReference>
<feature type="binding site" evidence="3">
    <location>
        <position position="188"/>
    </location>
    <ligand>
        <name>Zn(2+)</name>
        <dbReference type="ChEBI" id="CHEBI:29105"/>
        <label>1</label>
    </ligand>
</feature>
<dbReference type="AlphaFoldDB" id="A0A9N8N4W4"/>
<accession>A0A9N8N4W4</accession>
<keyword evidence="3" id="KW-0862">Zinc</keyword>
<dbReference type="InterPro" id="IPR002933">
    <property type="entry name" value="Peptidase_M20"/>
</dbReference>
<gene>
    <name evidence="5" type="primary">hyuC_4</name>
    <name evidence="5" type="ORF">R70211_06361</name>
</gene>
<dbReference type="InterPro" id="IPR011650">
    <property type="entry name" value="Peptidase_M20_dimer"/>
</dbReference>
<feature type="binding site" evidence="3">
    <location>
        <position position="92"/>
    </location>
    <ligand>
        <name>Zn(2+)</name>
        <dbReference type="ChEBI" id="CHEBI:29105"/>
        <label>2</label>
    </ligand>
</feature>
<proteinExistence type="inferred from homology"/>
<dbReference type="Pfam" id="PF07687">
    <property type="entry name" value="M20_dimer"/>
    <property type="match status" value="1"/>
</dbReference>
<evidence type="ECO:0000313" key="5">
    <source>
        <dbReference type="EMBL" id="CAE6952650.1"/>
    </source>
</evidence>
<feature type="binding site" evidence="3">
    <location>
        <position position="92"/>
    </location>
    <ligand>
        <name>Zn(2+)</name>
        <dbReference type="ChEBI" id="CHEBI:29105"/>
        <label>1</label>
    </ligand>
</feature>
<name>A0A9N8N4W4_9BURK</name>
<dbReference type="SUPFAM" id="SSF55031">
    <property type="entry name" value="Bacterial exopeptidase dimerisation domain"/>
    <property type="match status" value="1"/>
</dbReference>
<evidence type="ECO:0000256" key="2">
    <source>
        <dbReference type="ARBA" id="ARBA00022801"/>
    </source>
</evidence>
<reference evidence="5" key="1">
    <citation type="submission" date="2021-02" db="EMBL/GenBank/DDBJ databases">
        <authorList>
            <person name="Vanwijnsberghe S."/>
        </authorList>
    </citation>
    <scope>NUCLEOTIDE SEQUENCE</scope>
    <source>
        <strain evidence="5">R-70211</strain>
    </source>
</reference>
<dbReference type="RefSeq" id="WP_201086517.1">
    <property type="nucleotide sequence ID" value="NZ_CAJNAS010000024.1"/>
</dbReference>
<dbReference type="InterPro" id="IPR010158">
    <property type="entry name" value="Amidase_Cbmase"/>
</dbReference>
<dbReference type="Proteomes" id="UP000675121">
    <property type="component" value="Unassembled WGS sequence"/>
</dbReference>
<sequence length="407" mass="43858">MISVNQDRLWRSLMDMARIGATAKGGNCRLALTDEEVQGRRLFMQWCEEAGCELRIDPIGNIFARRDGTQKDAPAVMCGSHLDTQPAGGRFDGVYGVLAGLEVIRTLNDLDVSTRYPIEVVAWTNEEGSRFTPGMMGSAVYSGKLDIDVARARPCMQTGVRLGDELQRTGFAGTATYAQVPKAYFEAHIEQGPILENANLPIGVVTGAQGIYELEVTIVGFESHAGTTPMNLRKDALEAAANMIASILDLGHRIDPDARVTVGHIDCYPNSPSTIPGKVVFSIDVRHPQQPMLQKLVAEIETICDQRAMTHGASVDVQTVAAYEPVAFDDQCVQRVRQATSSLGYPAMDICSGAGHDAVNLSYVAPTAMIFVPCKAGLSHNELEDADPVHLAQGASVLANVLLDEAM</sequence>
<feature type="binding site" evidence="3">
    <location>
        <position position="380"/>
    </location>
    <ligand>
        <name>Zn(2+)</name>
        <dbReference type="ChEBI" id="CHEBI:29105"/>
        <label>2</label>
    </ligand>
</feature>
<dbReference type="NCBIfam" id="NF006771">
    <property type="entry name" value="PRK09290.1-5"/>
    <property type="match status" value="1"/>
</dbReference>
<keyword evidence="2 5" id="KW-0378">Hydrolase</keyword>
<comment type="cofactor">
    <cofactor evidence="3">
        <name>Zn(2+)</name>
        <dbReference type="ChEBI" id="CHEBI:29105"/>
    </cofactor>
    <text evidence="3">Binds 2 Zn(2+) ions per subunit.</text>
</comment>
<dbReference type="PIRSF" id="PIRSF001235">
    <property type="entry name" value="Amidase_carbamoylase"/>
    <property type="match status" value="1"/>
</dbReference>
<keyword evidence="6" id="KW-1185">Reference proteome</keyword>
<keyword evidence="3" id="KW-0479">Metal-binding</keyword>
<dbReference type="InterPro" id="IPR036264">
    <property type="entry name" value="Bact_exopeptidase_dim_dom"/>
</dbReference>
<dbReference type="PANTHER" id="PTHR32494:SF5">
    <property type="entry name" value="ALLANTOATE AMIDOHYDROLASE"/>
    <property type="match status" value="1"/>
</dbReference>
<dbReference type="CDD" id="cd03884">
    <property type="entry name" value="M20_bAS"/>
    <property type="match status" value="1"/>
</dbReference>
<feature type="binding site" evidence="3">
    <location>
        <position position="127"/>
    </location>
    <ligand>
        <name>Zn(2+)</name>
        <dbReference type="ChEBI" id="CHEBI:29105"/>
        <label>2</label>
    </ligand>
</feature>
<evidence type="ECO:0000259" key="4">
    <source>
        <dbReference type="Pfam" id="PF07687"/>
    </source>
</evidence>
<dbReference type="GO" id="GO:0016813">
    <property type="term" value="F:hydrolase activity, acting on carbon-nitrogen (but not peptide) bonds, in linear amidines"/>
    <property type="evidence" value="ECO:0007669"/>
    <property type="project" value="InterPro"/>
</dbReference>
<dbReference type="Pfam" id="PF01546">
    <property type="entry name" value="Peptidase_M20"/>
    <property type="match status" value="1"/>
</dbReference>
<evidence type="ECO:0000256" key="3">
    <source>
        <dbReference type="PIRSR" id="PIRSR001235-1"/>
    </source>
</evidence>
<feature type="domain" description="Peptidase M20 dimerisation" evidence="4">
    <location>
        <begin position="207"/>
        <end position="308"/>
    </location>
</feature>
<dbReference type="PANTHER" id="PTHR32494">
    <property type="entry name" value="ALLANTOATE DEIMINASE-RELATED"/>
    <property type="match status" value="1"/>
</dbReference>
<feature type="binding site" evidence="3">
    <location>
        <position position="81"/>
    </location>
    <ligand>
        <name>Zn(2+)</name>
        <dbReference type="ChEBI" id="CHEBI:29105"/>
        <label>1</label>
    </ligand>
</feature>
<dbReference type="GO" id="GO:0050538">
    <property type="term" value="F:N-carbamoyl-L-amino-acid hydrolase activity"/>
    <property type="evidence" value="ECO:0007669"/>
    <property type="project" value="UniProtKB-EC"/>
</dbReference>
<protein>
    <submittedName>
        <fullName evidence="5">N-carbamoyl-L-amino-acid hydrolase</fullName>
        <ecNumber evidence="5">3.5.1.87</ecNumber>
    </submittedName>
</protein>
<dbReference type="Gene3D" id="3.30.70.360">
    <property type="match status" value="1"/>
</dbReference>
<dbReference type="EMBL" id="CAJNAS010000024">
    <property type="protein sequence ID" value="CAE6952650.1"/>
    <property type="molecule type" value="Genomic_DNA"/>
</dbReference>
<dbReference type="SUPFAM" id="SSF53187">
    <property type="entry name" value="Zn-dependent exopeptidases"/>
    <property type="match status" value="1"/>
</dbReference>
<organism evidence="5 6">
    <name type="scientific">Paraburkholderia domus</name>
    <dbReference type="NCBI Taxonomy" id="2793075"/>
    <lineage>
        <taxon>Bacteria</taxon>
        <taxon>Pseudomonadati</taxon>
        <taxon>Pseudomonadota</taxon>
        <taxon>Betaproteobacteria</taxon>
        <taxon>Burkholderiales</taxon>
        <taxon>Burkholderiaceae</taxon>
        <taxon>Paraburkholderia</taxon>
    </lineage>
</organism>
<dbReference type="NCBIfam" id="NF006769">
    <property type="entry name" value="PRK09290.1-3"/>
    <property type="match status" value="1"/>
</dbReference>